<keyword evidence="1" id="KW-1133">Transmembrane helix</keyword>
<feature type="transmembrane region" description="Helical" evidence="1">
    <location>
        <begin position="311"/>
        <end position="331"/>
    </location>
</feature>
<keyword evidence="3" id="KW-0808">Transferase</keyword>
<proteinExistence type="predicted"/>
<dbReference type="InterPro" id="IPR017832">
    <property type="entry name" value="Glyco_trans_2_hopen-assoc_HpnB"/>
</dbReference>
<dbReference type="EMBL" id="AAOF01000003">
    <property type="protein sequence ID" value="EAR22402.1"/>
    <property type="molecule type" value="Genomic_DNA"/>
</dbReference>
<dbReference type="GO" id="GO:0016740">
    <property type="term" value="F:transferase activity"/>
    <property type="evidence" value="ECO:0007669"/>
    <property type="project" value="UniProtKB-KW"/>
</dbReference>
<protein>
    <submittedName>
        <fullName evidence="3">Glycosyl transferase, group 2 family protein</fullName>
    </submittedName>
</protein>
<dbReference type="NCBIfam" id="TIGR03469">
    <property type="entry name" value="HpnB"/>
    <property type="match status" value="1"/>
</dbReference>
<comment type="caution">
    <text evidence="3">The sequence shown here is derived from an EMBL/GenBank/DDBJ whole genome shotgun (WGS) entry which is preliminary data.</text>
</comment>
<evidence type="ECO:0000313" key="4">
    <source>
        <dbReference type="Proteomes" id="UP000003374"/>
    </source>
</evidence>
<keyword evidence="1" id="KW-0472">Membrane</keyword>
<sequence length="373" mass="41535">MLWTAYSALLGAVLWLSVLAAPWRPWSTQERLDEAWGDVGQGADLRDITVLIPARNEVQVIARCLSALGAQGKDLRVVIVDDQSTDATVAAIPALPALRLEVIAGRPLPEGWAGKLWALEQGLQRVHTPFTLLLDADIVLAPGLVAILRARLLQQGLDLISVMPWLRMQAFWERLLIPAFIFFFKLLYPFRLANSGSARFAAAAGGCILLRTEALHRIGGFAALRGALIDDCTLARRVKVAGGLTWIGLTRSAWSLRSYRRLSELWNMVARSAFTQLRYSTVLLFACTLIMMIGFWGPVVGLALGEGMVRWVGLLGWSALCVSYLPTLLYYRLSPLWALLLPIIAMLYLAMTWTSAVRYWRGIRSRWKGRTYV</sequence>
<evidence type="ECO:0000313" key="3">
    <source>
        <dbReference type="EMBL" id="EAR22402.1"/>
    </source>
</evidence>
<dbReference type="Proteomes" id="UP000003374">
    <property type="component" value="Unassembled WGS sequence"/>
</dbReference>
<dbReference type="AlphaFoldDB" id="A4BPA1"/>
<dbReference type="eggNOG" id="COG1215">
    <property type="taxonomic scope" value="Bacteria"/>
</dbReference>
<evidence type="ECO:0000259" key="2">
    <source>
        <dbReference type="Pfam" id="PF00535"/>
    </source>
</evidence>
<dbReference type="PANTHER" id="PTHR43646:SF3">
    <property type="entry name" value="SLR1566 PROTEIN"/>
    <property type="match status" value="1"/>
</dbReference>
<feature type="transmembrane region" description="Helical" evidence="1">
    <location>
        <begin position="337"/>
        <end position="360"/>
    </location>
</feature>
<keyword evidence="1" id="KW-0812">Transmembrane</keyword>
<dbReference type="HOGENOM" id="CLU_038143_2_0_6"/>
<feature type="transmembrane region" description="Helical" evidence="1">
    <location>
        <begin position="282"/>
        <end position="304"/>
    </location>
</feature>
<dbReference type="RefSeq" id="WP_005002725.1">
    <property type="nucleotide sequence ID" value="NZ_CH672427.1"/>
</dbReference>
<feature type="domain" description="Glycosyltransferase 2-like" evidence="2">
    <location>
        <begin position="49"/>
        <end position="218"/>
    </location>
</feature>
<name>A4BPA1_9GAMM</name>
<dbReference type="STRING" id="314278.NB231_11719"/>
<accession>A4BPA1</accession>
<dbReference type="Gene3D" id="3.90.550.10">
    <property type="entry name" value="Spore Coat Polysaccharide Biosynthesis Protein SpsA, Chain A"/>
    <property type="match status" value="1"/>
</dbReference>
<organism evidence="3 4">
    <name type="scientific">Nitrococcus mobilis Nb-231</name>
    <dbReference type="NCBI Taxonomy" id="314278"/>
    <lineage>
        <taxon>Bacteria</taxon>
        <taxon>Pseudomonadati</taxon>
        <taxon>Pseudomonadota</taxon>
        <taxon>Gammaproteobacteria</taxon>
        <taxon>Chromatiales</taxon>
        <taxon>Ectothiorhodospiraceae</taxon>
        <taxon>Nitrococcus</taxon>
    </lineage>
</organism>
<dbReference type="SUPFAM" id="SSF53448">
    <property type="entry name" value="Nucleotide-diphospho-sugar transferases"/>
    <property type="match status" value="1"/>
</dbReference>
<keyword evidence="4" id="KW-1185">Reference proteome</keyword>
<dbReference type="InterPro" id="IPR029044">
    <property type="entry name" value="Nucleotide-diphossugar_trans"/>
</dbReference>
<gene>
    <name evidence="3" type="ORF">NB231_11719</name>
</gene>
<dbReference type="InterPro" id="IPR001173">
    <property type="entry name" value="Glyco_trans_2-like"/>
</dbReference>
<evidence type="ECO:0000256" key="1">
    <source>
        <dbReference type="SAM" id="Phobius"/>
    </source>
</evidence>
<reference evidence="3 4" key="1">
    <citation type="submission" date="2006-02" db="EMBL/GenBank/DDBJ databases">
        <authorList>
            <person name="Waterbury J."/>
            <person name="Ferriera S."/>
            <person name="Johnson J."/>
            <person name="Kravitz S."/>
            <person name="Halpern A."/>
            <person name="Remington K."/>
            <person name="Beeson K."/>
            <person name="Tran B."/>
            <person name="Rogers Y.-H."/>
            <person name="Friedman R."/>
            <person name="Venter J.C."/>
        </authorList>
    </citation>
    <scope>NUCLEOTIDE SEQUENCE [LARGE SCALE GENOMIC DNA]</scope>
    <source>
        <strain evidence="3 4">Nb-231</strain>
    </source>
</reference>
<dbReference type="PANTHER" id="PTHR43646">
    <property type="entry name" value="GLYCOSYLTRANSFERASE"/>
    <property type="match status" value="1"/>
</dbReference>
<dbReference type="Pfam" id="PF00535">
    <property type="entry name" value="Glycos_transf_2"/>
    <property type="match status" value="1"/>
</dbReference>